<proteinExistence type="predicted"/>
<dbReference type="Proteomes" id="UP000234479">
    <property type="component" value="Unassembled WGS sequence"/>
</dbReference>
<gene>
    <name evidence="2" type="ORF">SGCZBJ_16815</name>
</gene>
<protein>
    <submittedName>
        <fullName evidence="2">Uncharacterized protein</fullName>
    </submittedName>
</protein>
<evidence type="ECO:0000313" key="2">
    <source>
        <dbReference type="EMBL" id="PLR23016.1"/>
    </source>
</evidence>
<sequence length="403" mass="42029">MTDTVDAATFAPLEGTDPALPGDPFARPRYSYGQLLGADDFVSEQRYHLLRARLRNALLHGSGVVCGLDVIAKTIADPPAVELICTPGLAIDPLGREIFVPEAICLDVTGLANNESFWSDLSPPPDDPDSDARRCYAVLSYRACLSAQTPAIAQPCSDADNSLVYSRVLDSYRLCLEATPPPDPHALSRDWPALKEPVGLRARLQALLTDAPPHPEQLWSYPQDAKVLLAVVDLKPVGSPAETTDIDAVDTSVRALLPDVQTVASLATGLRLIGPAAASAFALETVAVAAGTGGDAGKAIVTATLTGDIQAGTVTADSVHLFKLNGGAWTAPATAVPTVAGPVITFKVNEDWSGGATYQLVLSGGGARPILDTHNRPLAGLTDEPAPPSGRGRDAVVIGVFTP</sequence>
<name>A0A2N5DAN2_9CAUL</name>
<dbReference type="RefSeq" id="WP_101719145.1">
    <property type="nucleotide sequence ID" value="NZ_PJRS01000034.1"/>
</dbReference>
<comment type="caution">
    <text evidence="2">The sequence shown here is derived from an EMBL/GenBank/DDBJ whole genome shotgun (WGS) entry which is preliminary data.</text>
</comment>
<reference evidence="2 3" key="1">
    <citation type="submission" date="2017-12" db="EMBL/GenBank/DDBJ databases">
        <title>The genome sequence of Caulobacter sp. 410.</title>
        <authorList>
            <person name="Gao J."/>
            <person name="Mao X."/>
            <person name="Sun J."/>
        </authorList>
    </citation>
    <scope>NUCLEOTIDE SEQUENCE [LARGE SCALE GENOMIC DNA]</scope>
    <source>
        <strain evidence="2 3">410</strain>
    </source>
</reference>
<evidence type="ECO:0000313" key="3">
    <source>
        <dbReference type="Proteomes" id="UP000234479"/>
    </source>
</evidence>
<dbReference type="OrthoDB" id="8477160at2"/>
<organism evidence="2 3">
    <name type="scientific">Caulobacter zeae</name>
    <dbReference type="NCBI Taxonomy" id="2055137"/>
    <lineage>
        <taxon>Bacteria</taxon>
        <taxon>Pseudomonadati</taxon>
        <taxon>Pseudomonadota</taxon>
        <taxon>Alphaproteobacteria</taxon>
        <taxon>Caulobacterales</taxon>
        <taxon>Caulobacteraceae</taxon>
        <taxon>Caulobacter</taxon>
    </lineage>
</organism>
<evidence type="ECO:0000256" key="1">
    <source>
        <dbReference type="SAM" id="MobiDB-lite"/>
    </source>
</evidence>
<keyword evidence="3" id="KW-1185">Reference proteome</keyword>
<feature type="region of interest" description="Disordered" evidence="1">
    <location>
        <begin position="1"/>
        <end position="24"/>
    </location>
</feature>
<dbReference type="EMBL" id="PJRS01000034">
    <property type="protein sequence ID" value="PLR23016.1"/>
    <property type="molecule type" value="Genomic_DNA"/>
</dbReference>
<accession>A0A2N5DAN2</accession>
<dbReference type="AlphaFoldDB" id="A0A2N5DAN2"/>